<proteinExistence type="predicted"/>
<protein>
    <submittedName>
        <fullName evidence="4">Peptidoglycan-binding domain 1 protein</fullName>
    </submittedName>
</protein>
<keyword evidence="5" id="KW-1185">Reference proteome</keyword>
<dbReference type="HOGENOM" id="CLU_548329_0_0_5"/>
<evidence type="ECO:0000256" key="2">
    <source>
        <dbReference type="SAM" id="SignalP"/>
    </source>
</evidence>
<sequence>MKKKLLAAAAIAIGFAGSAQAAGPHANGHSAFSPAGALPDAQAGQCFARITLPAAYDIVPETVVVEDAHERLVVNDTQFGPSSIDVQVKDQGVRYEVRQPVYETVTEQVLVKPAHERLQVIAARFEDVTETIIVEEARKVWKAGTNLSSHRKIDEQTGQVYCLVDVPAKTRTVTRRVMVQPEQVTRIPVEAQYATVQKQVLVDRGGVAEIPTPPEFKTLSTQEIISPASTSRSMTAPRTAIVERTVLRAPERFEWVEVLCDTNAQTSSISDLQIALRDRGFYSGPIDGIIGTQTEEAVRQFQAANGLPHQGFVTMETMRHLGLGGGISSRQAISSHSQTSSYSEPVYTAPVQNHVQNQSHFQPEIMPQSHIIMPQAPAHEVILETREAERHNAYQAPVRQVLHEKKTMDRAESMASEFEAYAAAVTGRQAADQMLEHGVSSYSYMSEEELLNAEHEIVESGDELIRQPAPLTSQKRFQRPQEYSVRNRLNWDEKSTN</sequence>
<evidence type="ECO:0000259" key="3">
    <source>
        <dbReference type="Pfam" id="PF01471"/>
    </source>
</evidence>
<dbReference type="InterPro" id="IPR002477">
    <property type="entry name" value="Peptidoglycan-bd-like"/>
</dbReference>
<evidence type="ECO:0000313" key="5">
    <source>
        <dbReference type="Proteomes" id="UP000002745"/>
    </source>
</evidence>
<dbReference type="STRING" id="582402.Hbal_2908"/>
<dbReference type="InterPro" id="IPR036365">
    <property type="entry name" value="PGBD-like_sf"/>
</dbReference>
<dbReference type="eggNOG" id="COG3409">
    <property type="taxonomic scope" value="Bacteria"/>
</dbReference>
<dbReference type="KEGG" id="hba:Hbal_2908"/>
<evidence type="ECO:0000313" key="4">
    <source>
        <dbReference type="EMBL" id="ACT60578.1"/>
    </source>
</evidence>
<dbReference type="Gene3D" id="1.10.101.10">
    <property type="entry name" value="PGBD-like superfamily/PGBD"/>
    <property type="match status" value="1"/>
</dbReference>
<evidence type="ECO:0000256" key="1">
    <source>
        <dbReference type="SAM" id="MobiDB-lite"/>
    </source>
</evidence>
<feature type="region of interest" description="Disordered" evidence="1">
    <location>
        <begin position="462"/>
        <end position="482"/>
    </location>
</feature>
<dbReference type="EMBL" id="CP001678">
    <property type="protein sequence ID" value="ACT60578.1"/>
    <property type="molecule type" value="Genomic_DNA"/>
</dbReference>
<gene>
    <name evidence="4" type="ordered locus">Hbal_2908</name>
</gene>
<name>C6XR47_HIRBI</name>
<feature type="domain" description="Peptidoglycan binding-like" evidence="3">
    <location>
        <begin position="267"/>
        <end position="321"/>
    </location>
</feature>
<keyword evidence="2" id="KW-0732">Signal</keyword>
<dbReference type="SUPFAM" id="SSF47090">
    <property type="entry name" value="PGBD-like"/>
    <property type="match status" value="1"/>
</dbReference>
<reference evidence="5" key="1">
    <citation type="journal article" date="2011" name="J. Bacteriol.">
        <title>Genome sequences of eight morphologically diverse alphaproteobacteria.</title>
        <authorList>
            <consortium name="US DOE Joint Genome Institute"/>
            <person name="Brown P.J."/>
            <person name="Kysela D.T."/>
            <person name="Buechlein A."/>
            <person name="Hemmerich C."/>
            <person name="Brun Y.V."/>
        </authorList>
    </citation>
    <scope>NUCLEOTIDE SEQUENCE [LARGE SCALE GENOMIC DNA]</scope>
    <source>
        <strain evidence="5">ATCC 49814 / DSM 5838 / IFAM 1418</strain>
    </source>
</reference>
<dbReference type="InterPro" id="IPR036366">
    <property type="entry name" value="PGBDSf"/>
</dbReference>
<dbReference type="AlphaFoldDB" id="C6XR47"/>
<feature type="signal peptide" evidence="2">
    <location>
        <begin position="1"/>
        <end position="21"/>
    </location>
</feature>
<dbReference type="OrthoDB" id="7622008at2"/>
<dbReference type="RefSeq" id="WP_015828728.1">
    <property type="nucleotide sequence ID" value="NC_012982.1"/>
</dbReference>
<accession>C6XR47</accession>
<feature type="chain" id="PRO_5002973117" evidence="2">
    <location>
        <begin position="22"/>
        <end position="497"/>
    </location>
</feature>
<dbReference type="Proteomes" id="UP000002745">
    <property type="component" value="Chromosome"/>
</dbReference>
<dbReference type="Pfam" id="PF01471">
    <property type="entry name" value="PG_binding_1"/>
    <property type="match status" value="1"/>
</dbReference>
<organism evidence="4 5">
    <name type="scientific">Hirschia baltica (strain ATCC 49814 / DSM 5838 / IFAM 1418)</name>
    <dbReference type="NCBI Taxonomy" id="582402"/>
    <lineage>
        <taxon>Bacteria</taxon>
        <taxon>Pseudomonadati</taxon>
        <taxon>Pseudomonadota</taxon>
        <taxon>Alphaproteobacteria</taxon>
        <taxon>Hyphomonadales</taxon>
        <taxon>Hyphomonadaceae</taxon>
        <taxon>Hirschia</taxon>
    </lineage>
</organism>